<proteinExistence type="predicted"/>
<accession>A0A345ZRF3</accession>
<name>A0A345ZRF3_9HYPH</name>
<sequence length="477" mass="52287">MAVDPSTDSHTRAALALHRFGMGPRPGDIDKIAHDPRGALLAELRAGVKPLTDPALVDSGRAARDAFAFQLQQKAEREAAQRMQAEAAANTMAGGNNAMPAQPQPKPGPGVPQELYLTEAQARYQAALDADIGLTERLVWFWSNHFCISADKGPTRPICGAYEREAIRPHVLGKFSDMLLAVETHPGMLYFLDNVRSIGPNSFAGVRQHKGLNENLAREIMELHTLGVRSGYSQTDVTNFAKVITGWTVRPLKRDEEHGGEFWFNERMHEPGPQTILGKTYPEDGDAQGRAVLLDLARHPATATHIATKLAIHFVADTPPKPLVDRLAKRFRDTQGDLMEVTKTLVMSPEAWSAARTKLKKPGEWTIAAMRASGLPLTDVRRIVNTQNLLGEPLWRPPAPKGFSDDSAAWMDGIAQRLDIANQVARLVGNTGTEPDAMVDAALGPLASDDTRQTIKRAESRPQALALLLMTPEFQRR</sequence>
<gene>
    <name evidence="1" type="ORF">DW352_02580</name>
</gene>
<dbReference type="Proteomes" id="UP000254889">
    <property type="component" value="Chromosome"/>
</dbReference>
<dbReference type="InterPro" id="IPR014917">
    <property type="entry name" value="DUF1800"/>
</dbReference>
<reference evidence="1 2" key="1">
    <citation type="submission" date="2018-07" db="EMBL/GenBank/DDBJ databases">
        <authorList>
            <person name="Quirk P.G."/>
            <person name="Krulwich T.A."/>
        </authorList>
    </citation>
    <scope>NUCLEOTIDE SEQUENCE [LARGE SCALE GENOMIC DNA]</scope>
    <source>
        <strain evidence="1 2">CC-BB4</strain>
    </source>
</reference>
<evidence type="ECO:0000313" key="1">
    <source>
        <dbReference type="EMBL" id="AXK79500.1"/>
    </source>
</evidence>
<keyword evidence="2" id="KW-1185">Reference proteome</keyword>
<organism evidence="1 2">
    <name type="scientific">Pseudolabrys taiwanensis</name>
    <dbReference type="NCBI Taxonomy" id="331696"/>
    <lineage>
        <taxon>Bacteria</taxon>
        <taxon>Pseudomonadati</taxon>
        <taxon>Pseudomonadota</taxon>
        <taxon>Alphaproteobacteria</taxon>
        <taxon>Hyphomicrobiales</taxon>
        <taxon>Xanthobacteraceae</taxon>
        <taxon>Pseudolabrys</taxon>
    </lineage>
</organism>
<dbReference type="Pfam" id="PF08811">
    <property type="entry name" value="DUF1800"/>
    <property type="match status" value="1"/>
</dbReference>
<dbReference type="OrthoDB" id="9772295at2"/>
<dbReference type="AlphaFoldDB" id="A0A345ZRF3"/>
<dbReference type="EMBL" id="CP031417">
    <property type="protein sequence ID" value="AXK79500.1"/>
    <property type="molecule type" value="Genomic_DNA"/>
</dbReference>
<evidence type="ECO:0000313" key="2">
    <source>
        <dbReference type="Proteomes" id="UP000254889"/>
    </source>
</evidence>
<protein>
    <submittedName>
        <fullName evidence="1">DUF1800 domain-containing protein</fullName>
    </submittedName>
</protein>
<dbReference type="KEGG" id="ptaw:DW352_02580"/>
<dbReference type="RefSeq" id="WP_115688252.1">
    <property type="nucleotide sequence ID" value="NZ_CP031417.1"/>
</dbReference>